<reference evidence="4" key="2">
    <citation type="submission" date="2016-04" db="EMBL/GenBank/DDBJ databases">
        <title>First Complete Genome Sequence of a Subdivision 6 Acidobacterium.</title>
        <authorList>
            <person name="Huang S."/>
            <person name="Vieira S."/>
            <person name="Bunk B."/>
            <person name="Riedel T."/>
            <person name="Sproeer C."/>
            <person name="Overmann J."/>
        </authorList>
    </citation>
    <scope>NUCLEOTIDE SEQUENCE [LARGE SCALE GENOMIC DNA]</scope>
    <source>
        <strain evidence="4">DSM 100886 HEG_-6_39</strain>
    </source>
</reference>
<dbReference type="InterPro" id="IPR007963">
    <property type="entry name" value="Peptidase_M61_catalytic"/>
</dbReference>
<feature type="signal peptide" evidence="1">
    <location>
        <begin position="1"/>
        <end position="21"/>
    </location>
</feature>
<dbReference type="EMBL" id="CP015136">
    <property type="protein sequence ID" value="AMY12345.1"/>
    <property type="molecule type" value="Genomic_DNA"/>
</dbReference>
<dbReference type="RefSeq" id="WP_110173810.1">
    <property type="nucleotide sequence ID" value="NZ_CP015136.1"/>
</dbReference>
<dbReference type="SUPFAM" id="SSF55486">
    <property type="entry name" value="Metalloproteases ('zincins'), catalytic domain"/>
    <property type="match status" value="1"/>
</dbReference>
<proteinExistence type="predicted"/>
<dbReference type="AlphaFoldDB" id="A0A143PUL1"/>
<dbReference type="Proteomes" id="UP000076079">
    <property type="component" value="Chromosome"/>
</dbReference>
<feature type="chain" id="PRO_5007511988" description="PDZ domain-containing protein" evidence="1">
    <location>
        <begin position="22"/>
        <end position="608"/>
    </location>
</feature>
<dbReference type="Pfam" id="PF05299">
    <property type="entry name" value="Peptidase_M61"/>
    <property type="match status" value="1"/>
</dbReference>
<sequence length="608" mass="67138" precursor="true">MLRLVLLLLASIACLPMTTEAQTAGAATGARPGAADPITYTLRFPDAPRHYVDVEASFPAAGQKRIELMMAVWTPGSYLVREYARHVEGLEVVRPSGVAAPIKTRKNRWAIDTGGASRVVVRYRVYGREMTVRTNWIESRFALLQGPATYLTLVGGLHRPHQVTLDLPAAWTRAMSGLPEMDGRPHTFEAADYDTLVDGPIVAGDLEVYEFTRSGKPHYLVNANEGGSWDGARAIGDVDRIVAEHEKLWGSLPYDKYVFVNMITEASGGLEHRNSSVLMTSRWAMGTRQAYVGWLNLVSHEFFHVWNVKRLRPAALGPFDYENENYTPSLWVSEGFTSYYGDLLVRRAGLSSDAEFFGALSSDIRGLETTPGRLVQPVTQSSYDAWIKQYRPDENSANTSVSYYAKGQVIAVLLDARIRLATNGQRSLDDVMRLAFARYAGTKGFTEAAFRSVITEVGGSELADVLARALDTTQPLEYQPLLDAYGLQFVPAESLATRGWLGITTRNDGGRLVVTQVRRDGPGAAAGVNVDDEILAIGDYRVRADQWDRRLDQYPPTTQAMLLVARRDELMRLEVTFGQEPGNAWRLAPRVAPSTAQLATRAAWLGGT</sequence>
<protein>
    <recommendedName>
        <fullName evidence="2">PDZ domain-containing protein</fullName>
    </recommendedName>
</protein>
<dbReference type="SMART" id="SM00228">
    <property type="entry name" value="PDZ"/>
    <property type="match status" value="1"/>
</dbReference>
<dbReference type="KEGG" id="abac:LuPra_05618"/>
<dbReference type="SUPFAM" id="SSF50156">
    <property type="entry name" value="PDZ domain-like"/>
    <property type="match status" value="1"/>
</dbReference>
<dbReference type="PATRIC" id="fig|1813736.3.peg.5905"/>
<dbReference type="Gene3D" id="2.60.40.3650">
    <property type="match status" value="1"/>
</dbReference>
<dbReference type="InterPro" id="IPR001478">
    <property type="entry name" value="PDZ"/>
</dbReference>
<dbReference type="PIRSF" id="PIRSF016493">
    <property type="entry name" value="Glycyl_aminpptds"/>
    <property type="match status" value="1"/>
</dbReference>
<dbReference type="OrthoDB" id="9778516at2"/>
<evidence type="ECO:0000313" key="4">
    <source>
        <dbReference type="Proteomes" id="UP000076079"/>
    </source>
</evidence>
<organism evidence="3 4">
    <name type="scientific">Luteitalea pratensis</name>
    <dbReference type="NCBI Taxonomy" id="1855912"/>
    <lineage>
        <taxon>Bacteria</taxon>
        <taxon>Pseudomonadati</taxon>
        <taxon>Acidobacteriota</taxon>
        <taxon>Vicinamibacteria</taxon>
        <taxon>Vicinamibacterales</taxon>
        <taxon>Vicinamibacteraceae</taxon>
        <taxon>Luteitalea</taxon>
    </lineage>
</organism>
<keyword evidence="1" id="KW-0732">Signal</keyword>
<dbReference type="InterPro" id="IPR036034">
    <property type="entry name" value="PDZ_sf"/>
</dbReference>
<gene>
    <name evidence="3" type="ORF">LuPra_05618</name>
</gene>
<dbReference type="InterPro" id="IPR024191">
    <property type="entry name" value="Peptidase_M61"/>
</dbReference>
<dbReference type="Pfam" id="PF17899">
    <property type="entry name" value="Peptidase_M61_N"/>
    <property type="match status" value="1"/>
</dbReference>
<evidence type="ECO:0000256" key="1">
    <source>
        <dbReference type="SAM" id="SignalP"/>
    </source>
</evidence>
<dbReference type="Gene3D" id="1.10.390.10">
    <property type="entry name" value="Neutral Protease Domain 2"/>
    <property type="match status" value="1"/>
</dbReference>
<reference evidence="3 4" key="1">
    <citation type="journal article" date="2016" name="Genome Announc.">
        <title>First Complete Genome Sequence of a Subdivision 6 Acidobacterium Strain.</title>
        <authorList>
            <person name="Huang S."/>
            <person name="Vieira S."/>
            <person name="Bunk B."/>
            <person name="Riedel T."/>
            <person name="Sproer C."/>
            <person name="Overmann J."/>
        </authorList>
    </citation>
    <scope>NUCLEOTIDE SEQUENCE [LARGE SCALE GENOMIC DNA]</scope>
    <source>
        <strain evidence="4">DSM 100886 HEG_-6_39</strain>
    </source>
</reference>
<dbReference type="InterPro" id="IPR027268">
    <property type="entry name" value="Peptidase_M4/M1_CTD_sf"/>
</dbReference>
<keyword evidence="4" id="KW-1185">Reference proteome</keyword>
<evidence type="ECO:0000313" key="3">
    <source>
        <dbReference type="EMBL" id="AMY12345.1"/>
    </source>
</evidence>
<name>A0A143PUL1_LUTPR</name>
<dbReference type="InterPro" id="IPR040756">
    <property type="entry name" value="Peptidase_M61_N"/>
</dbReference>
<evidence type="ECO:0000259" key="2">
    <source>
        <dbReference type="SMART" id="SM00228"/>
    </source>
</evidence>
<dbReference type="Gene3D" id="2.30.42.10">
    <property type="match status" value="1"/>
</dbReference>
<accession>A0A143PUL1</accession>
<feature type="domain" description="PDZ" evidence="2">
    <location>
        <begin position="499"/>
        <end position="568"/>
    </location>
</feature>